<sequence length="110" mass="12926">MPKCVENKNAWLTLSKEYLVTTKWLKLRKDQVRTHNGKEITYTFLDHPGSVLVVPMTAEREIVFLRQYRYTVNDWCWEVPAGSIESADLRTESLRELQEEVGLYAMISFL</sequence>
<dbReference type="PANTHER" id="PTHR11839:SF18">
    <property type="entry name" value="NUDIX HYDROLASE DOMAIN-CONTAINING PROTEIN"/>
    <property type="match status" value="1"/>
</dbReference>
<dbReference type="GO" id="GO:0019693">
    <property type="term" value="P:ribose phosphate metabolic process"/>
    <property type="evidence" value="ECO:0007669"/>
    <property type="project" value="TreeGrafter"/>
</dbReference>
<comment type="caution">
    <text evidence="3">The sequence shown here is derived from an EMBL/GenBank/DDBJ whole genome shotgun (WGS) entry which is preliminary data.</text>
</comment>
<keyword evidence="4" id="KW-1185">Reference proteome</keyword>
<protein>
    <submittedName>
        <fullName evidence="3">Uncharacterized protein</fullName>
    </submittedName>
</protein>
<dbReference type="Proteomes" id="UP000287188">
    <property type="component" value="Unassembled WGS sequence"/>
</dbReference>
<organism evidence="3 4">
    <name type="scientific">Dictyobacter kobayashii</name>
    <dbReference type="NCBI Taxonomy" id="2014872"/>
    <lineage>
        <taxon>Bacteria</taxon>
        <taxon>Bacillati</taxon>
        <taxon>Chloroflexota</taxon>
        <taxon>Ktedonobacteria</taxon>
        <taxon>Ktedonobacterales</taxon>
        <taxon>Dictyobacteraceae</taxon>
        <taxon>Dictyobacter</taxon>
    </lineage>
</organism>
<dbReference type="GO" id="GO:0016787">
    <property type="term" value="F:hydrolase activity"/>
    <property type="evidence" value="ECO:0007669"/>
    <property type="project" value="UniProtKB-KW"/>
</dbReference>
<evidence type="ECO:0000256" key="1">
    <source>
        <dbReference type="ARBA" id="ARBA00001946"/>
    </source>
</evidence>
<name>A0A402ACA1_9CHLR</name>
<dbReference type="SUPFAM" id="SSF55811">
    <property type="entry name" value="Nudix"/>
    <property type="match status" value="1"/>
</dbReference>
<gene>
    <name evidence="3" type="ORF">KDK_05110</name>
</gene>
<dbReference type="InterPro" id="IPR015797">
    <property type="entry name" value="NUDIX_hydrolase-like_dom_sf"/>
</dbReference>
<evidence type="ECO:0000313" key="4">
    <source>
        <dbReference type="Proteomes" id="UP000287188"/>
    </source>
</evidence>
<evidence type="ECO:0000256" key="2">
    <source>
        <dbReference type="ARBA" id="ARBA00022801"/>
    </source>
</evidence>
<dbReference type="PANTHER" id="PTHR11839">
    <property type="entry name" value="UDP/ADP-SUGAR PYROPHOSPHATASE"/>
    <property type="match status" value="1"/>
</dbReference>
<dbReference type="Gene3D" id="3.90.79.10">
    <property type="entry name" value="Nucleoside Triphosphate Pyrophosphohydrolase"/>
    <property type="match status" value="1"/>
</dbReference>
<dbReference type="GO" id="GO:0006753">
    <property type="term" value="P:nucleoside phosphate metabolic process"/>
    <property type="evidence" value="ECO:0007669"/>
    <property type="project" value="TreeGrafter"/>
</dbReference>
<reference evidence="4" key="1">
    <citation type="submission" date="2018-12" db="EMBL/GenBank/DDBJ databases">
        <title>Tengunoibacter tsumagoiensis gen. nov., sp. nov., Dictyobacter kobayashii sp. nov., D. alpinus sp. nov., and D. joshuensis sp. nov. and description of Dictyobacteraceae fam. nov. within the order Ktedonobacterales isolated from Tengu-no-mugimeshi.</title>
        <authorList>
            <person name="Wang C.M."/>
            <person name="Zheng Y."/>
            <person name="Sakai Y."/>
            <person name="Toyoda A."/>
            <person name="Minakuchi Y."/>
            <person name="Abe K."/>
            <person name="Yokota A."/>
            <person name="Yabe S."/>
        </authorList>
    </citation>
    <scope>NUCLEOTIDE SEQUENCE [LARGE SCALE GENOMIC DNA]</scope>
    <source>
        <strain evidence="4">Uno11</strain>
    </source>
</reference>
<dbReference type="EMBL" id="BIFS01000001">
    <property type="protein sequence ID" value="GCE16711.1"/>
    <property type="molecule type" value="Genomic_DNA"/>
</dbReference>
<dbReference type="RefSeq" id="WP_126548557.1">
    <property type="nucleotide sequence ID" value="NZ_BIFS01000001.1"/>
</dbReference>
<evidence type="ECO:0000313" key="3">
    <source>
        <dbReference type="EMBL" id="GCE16711.1"/>
    </source>
</evidence>
<comment type="cofactor">
    <cofactor evidence="1">
        <name>Mg(2+)</name>
        <dbReference type="ChEBI" id="CHEBI:18420"/>
    </cofactor>
</comment>
<proteinExistence type="predicted"/>
<dbReference type="AlphaFoldDB" id="A0A402ACA1"/>
<dbReference type="OrthoDB" id="9806150at2"/>
<keyword evidence="2" id="KW-0378">Hydrolase</keyword>
<accession>A0A402ACA1</accession>